<dbReference type="InterPro" id="IPR009057">
    <property type="entry name" value="Homeodomain-like_sf"/>
</dbReference>
<proteinExistence type="predicted"/>
<evidence type="ECO:0000256" key="1">
    <source>
        <dbReference type="ARBA" id="ARBA00022491"/>
    </source>
</evidence>
<evidence type="ECO:0000313" key="7">
    <source>
        <dbReference type="EMBL" id="OOP66423.1"/>
    </source>
</evidence>
<keyword evidence="1" id="KW-0678">Repressor</keyword>
<dbReference type="FunFam" id="1.10.10.60:FF:000141">
    <property type="entry name" value="TetR family transcriptional regulator"/>
    <property type="match status" value="1"/>
</dbReference>
<evidence type="ECO:0000313" key="8">
    <source>
        <dbReference type="Proteomes" id="UP000189761"/>
    </source>
</evidence>
<dbReference type="InterPro" id="IPR050109">
    <property type="entry name" value="HTH-type_TetR-like_transc_reg"/>
</dbReference>
<keyword evidence="8" id="KW-1185">Reference proteome</keyword>
<dbReference type="Pfam" id="PF00440">
    <property type="entry name" value="TetR_N"/>
    <property type="match status" value="1"/>
</dbReference>
<name>A0A8E2I5D0_9BACI</name>
<evidence type="ECO:0000256" key="5">
    <source>
        <dbReference type="PROSITE-ProRule" id="PRU00335"/>
    </source>
</evidence>
<organism evidence="7 8">
    <name type="scientific">Heyndrickxia oleronia</name>
    <dbReference type="NCBI Taxonomy" id="38875"/>
    <lineage>
        <taxon>Bacteria</taxon>
        <taxon>Bacillati</taxon>
        <taxon>Bacillota</taxon>
        <taxon>Bacilli</taxon>
        <taxon>Bacillales</taxon>
        <taxon>Bacillaceae</taxon>
        <taxon>Heyndrickxia</taxon>
    </lineage>
</organism>
<dbReference type="AlphaFoldDB" id="A0A8E2I5D0"/>
<reference evidence="7 8" key="1">
    <citation type="submission" date="2017-01" db="EMBL/GenBank/DDBJ databases">
        <title>Draft genome sequence of Bacillus oleronius.</title>
        <authorList>
            <person name="Allam M."/>
        </authorList>
    </citation>
    <scope>NUCLEOTIDE SEQUENCE [LARGE SCALE GENOMIC DNA]</scope>
    <source>
        <strain evidence="7 8">DSM 9356</strain>
    </source>
</reference>
<comment type="caution">
    <text evidence="7">The sequence shown here is derived from an EMBL/GenBank/DDBJ whole genome shotgun (WGS) entry which is preliminary data.</text>
</comment>
<dbReference type="PANTHER" id="PTHR30055:SF175">
    <property type="entry name" value="HTH-TYPE TRANSCRIPTIONAL REPRESSOR KSTR2"/>
    <property type="match status" value="1"/>
</dbReference>
<evidence type="ECO:0000256" key="2">
    <source>
        <dbReference type="ARBA" id="ARBA00023015"/>
    </source>
</evidence>
<dbReference type="SUPFAM" id="SSF46689">
    <property type="entry name" value="Homeodomain-like"/>
    <property type="match status" value="1"/>
</dbReference>
<dbReference type="PROSITE" id="PS50977">
    <property type="entry name" value="HTH_TETR_2"/>
    <property type="match status" value="1"/>
</dbReference>
<keyword evidence="4" id="KW-0804">Transcription</keyword>
<dbReference type="InterPro" id="IPR001647">
    <property type="entry name" value="HTH_TetR"/>
</dbReference>
<feature type="DNA-binding region" description="H-T-H motif" evidence="5">
    <location>
        <begin position="41"/>
        <end position="60"/>
    </location>
</feature>
<dbReference type="InterPro" id="IPR023772">
    <property type="entry name" value="DNA-bd_HTH_TetR-type_CS"/>
</dbReference>
<feature type="domain" description="HTH tetR-type" evidence="6">
    <location>
        <begin position="18"/>
        <end position="78"/>
    </location>
</feature>
<accession>A0A8E2I5D0</accession>
<evidence type="ECO:0000259" key="6">
    <source>
        <dbReference type="PROSITE" id="PS50977"/>
    </source>
</evidence>
<protein>
    <submittedName>
        <fullName evidence="7">TetR family transcriptional regulator</fullName>
    </submittedName>
</protein>
<dbReference type="GO" id="GO:0003700">
    <property type="term" value="F:DNA-binding transcription factor activity"/>
    <property type="evidence" value="ECO:0007669"/>
    <property type="project" value="TreeGrafter"/>
</dbReference>
<evidence type="ECO:0000256" key="4">
    <source>
        <dbReference type="ARBA" id="ARBA00023163"/>
    </source>
</evidence>
<evidence type="ECO:0000256" key="3">
    <source>
        <dbReference type="ARBA" id="ARBA00023125"/>
    </source>
</evidence>
<dbReference type="EMBL" id="MTLA01000318">
    <property type="protein sequence ID" value="OOP66423.1"/>
    <property type="molecule type" value="Genomic_DNA"/>
</dbReference>
<dbReference type="PROSITE" id="PS01081">
    <property type="entry name" value="HTH_TETR_1"/>
    <property type="match status" value="1"/>
</dbReference>
<dbReference type="GO" id="GO:0000976">
    <property type="term" value="F:transcription cis-regulatory region binding"/>
    <property type="evidence" value="ECO:0007669"/>
    <property type="project" value="TreeGrafter"/>
</dbReference>
<dbReference type="Proteomes" id="UP000189761">
    <property type="component" value="Unassembled WGS sequence"/>
</dbReference>
<dbReference type="PRINTS" id="PR00455">
    <property type="entry name" value="HTHTETR"/>
</dbReference>
<keyword evidence="2" id="KW-0805">Transcription regulation</keyword>
<gene>
    <name evidence="7" type="ORF">BWZ43_21115</name>
</gene>
<keyword evidence="3 5" id="KW-0238">DNA-binding</keyword>
<dbReference type="GO" id="GO:0045892">
    <property type="term" value="P:negative regulation of DNA-templated transcription"/>
    <property type="evidence" value="ECO:0007669"/>
    <property type="project" value="UniProtKB-ARBA"/>
</dbReference>
<dbReference type="PANTHER" id="PTHR30055">
    <property type="entry name" value="HTH-TYPE TRANSCRIPTIONAL REGULATOR RUTR"/>
    <property type="match status" value="1"/>
</dbReference>
<dbReference type="Gene3D" id="1.10.10.60">
    <property type="entry name" value="Homeodomain-like"/>
    <property type="match status" value="1"/>
</dbReference>
<sequence>MKKNGRPLGRPKTNHLEKPRNELILETAARLFLESGFQKVSIDDVAMNAGVTKATVYYYFDSKAELYKESIVSLMERIKCRIDLLMTSDKPLFERLLDVTTAHLQATTTLDLEAFMRESKTDLSDEQILEMRMVEHKMYEGIQDALQLAVDNGEIPKVNVTFATQSYLALIKVGNYKLPDGTPIFSSIEETSENILNIFWKGFFS</sequence>
<dbReference type="Gene3D" id="1.10.357.10">
    <property type="entry name" value="Tetracycline Repressor, domain 2"/>
    <property type="match status" value="1"/>
</dbReference>